<evidence type="ECO:0000313" key="1">
    <source>
        <dbReference type="EMBL" id="QEM02935.1"/>
    </source>
</evidence>
<keyword evidence="4" id="KW-1185">Reference proteome</keyword>
<dbReference type="Proteomes" id="UP000663940">
    <property type="component" value="Chromosome"/>
</dbReference>
<evidence type="ECO:0000313" key="4">
    <source>
        <dbReference type="Proteomes" id="UP000663940"/>
    </source>
</evidence>
<name>A0AAE6JCA0_9SPHI</name>
<gene>
    <name evidence="1" type="ORF">DIU31_005170</name>
    <name evidence="2" type="ORF">J3L21_22555</name>
</gene>
<accession>A0AAE6JCA0</accession>
<dbReference type="EMBL" id="CP043451">
    <property type="protein sequence ID" value="QEM02935.1"/>
    <property type="molecule type" value="Genomic_DNA"/>
</dbReference>
<protein>
    <submittedName>
        <fullName evidence="1">Uncharacterized protein</fullName>
    </submittedName>
</protein>
<evidence type="ECO:0000313" key="2">
    <source>
        <dbReference type="EMBL" id="QTE48319.1"/>
    </source>
</evidence>
<reference evidence="1 3" key="1">
    <citation type="submission" date="2019-08" db="EMBL/GenBank/DDBJ databases">
        <title>Comparative genome analysis confer to the adaptation heavy metal polluted environment.</title>
        <authorList>
            <person name="Li Y."/>
        </authorList>
    </citation>
    <scope>NUCLEOTIDE SEQUENCE [LARGE SCALE GENOMIC DNA]</scope>
    <source>
        <strain evidence="1 3">P2</strain>
    </source>
</reference>
<reference evidence="2 4" key="2">
    <citation type="submission" date="2021-03" db="EMBL/GenBank/DDBJ databases">
        <title>Mucilaginibacter strains isolated from gold and copper mining confer multi heavy-metal resistance.</title>
        <authorList>
            <person name="Li Y."/>
        </authorList>
    </citation>
    <scope>NUCLEOTIDE SEQUENCE [LARGE SCALE GENOMIC DNA]</scope>
    <source>
        <strain evidence="2 4">P2-4</strain>
    </source>
</reference>
<evidence type="ECO:0000313" key="3">
    <source>
        <dbReference type="Proteomes" id="UP000250557"/>
    </source>
</evidence>
<dbReference type="RefSeq" id="WP_112655483.1">
    <property type="nucleotide sequence ID" value="NZ_CP043451.1"/>
</dbReference>
<proteinExistence type="predicted"/>
<dbReference type="AlphaFoldDB" id="A0AAE6JCA0"/>
<sequence length="73" mass="8167">MAGQKDPKEASNIFNSIIKASVNIPLPKKPYPDCLECGEEAKDIVSNKRDGKLIIYTYKCPNGHLFTEELTLK</sequence>
<organism evidence="1 3">
    <name type="scientific">Mucilaginibacter rubeus</name>
    <dbReference type="NCBI Taxonomy" id="2027860"/>
    <lineage>
        <taxon>Bacteria</taxon>
        <taxon>Pseudomonadati</taxon>
        <taxon>Bacteroidota</taxon>
        <taxon>Sphingobacteriia</taxon>
        <taxon>Sphingobacteriales</taxon>
        <taxon>Sphingobacteriaceae</taxon>
        <taxon>Mucilaginibacter</taxon>
    </lineage>
</organism>
<dbReference type="Proteomes" id="UP000250557">
    <property type="component" value="Chromosome"/>
</dbReference>
<dbReference type="EMBL" id="CP071880">
    <property type="protein sequence ID" value="QTE48319.1"/>
    <property type="molecule type" value="Genomic_DNA"/>
</dbReference>